<dbReference type="Pfam" id="PF00196">
    <property type="entry name" value="GerE"/>
    <property type="match status" value="1"/>
</dbReference>
<keyword evidence="1" id="KW-0805">Transcription regulation</keyword>
<dbReference type="CDD" id="cd06170">
    <property type="entry name" value="LuxR_C_like"/>
    <property type="match status" value="1"/>
</dbReference>
<protein>
    <submittedName>
        <fullName evidence="5">DNA-binding NarL/FixJ family response regulator</fullName>
    </submittedName>
</protein>
<evidence type="ECO:0000256" key="1">
    <source>
        <dbReference type="ARBA" id="ARBA00023015"/>
    </source>
</evidence>
<dbReference type="InterPro" id="IPR016032">
    <property type="entry name" value="Sig_transdc_resp-reg_C-effctor"/>
</dbReference>
<dbReference type="EMBL" id="JACIEZ010000001">
    <property type="protein sequence ID" value="MBB4063656.1"/>
    <property type="molecule type" value="Genomic_DNA"/>
</dbReference>
<dbReference type="InterPro" id="IPR036388">
    <property type="entry name" value="WH-like_DNA-bd_sf"/>
</dbReference>
<dbReference type="PROSITE" id="PS50043">
    <property type="entry name" value="HTH_LUXR_2"/>
    <property type="match status" value="1"/>
</dbReference>
<feature type="domain" description="HTH luxR-type" evidence="4">
    <location>
        <begin position="8"/>
        <end position="73"/>
    </location>
</feature>
<evidence type="ECO:0000313" key="5">
    <source>
        <dbReference type="EMBL" id="MBB4063656.1"/>
    </source>
</evidence>
<dbReference type="Proteomes" id="UP000528286">
    <property type="component" value="Unassembled WGS sequence"/>
</dbReference>
<proteinExistence type="predicted"/>
<dbReference type="RefSeq" id="WP_183364829.1">
    <property type="nucleotide sequence ID" value="NZ_JACIEZ010000001.1"/>
</dbReference>
<name>A0A7W6J2N8_9HYPH</name>
<dbReference type="AlphaFoldDB" id="A0A7W6J2N8"/>
<dbReference type="GO" id="GO:0006355">
    <property type="term" value="P:regulation of DNA-templated transcription"/>
    <property type="evidence" value="ECO:0007669"/>
    <property type="project" value="InterPro"/>
</dbReference>
<evidence type="ECO:0000256" key="2">
    <source>
        <dbReference type="ARBA" id="ARBA00023125"/>
    </source>
</evidence>
<dbReference type="InterPro" id="IPR000792">
    <property type="entry name" value="Tscrpt_reg_LuxR_C"/>
</dbReference>
<keyword evidence="6" id="KW-1185">Reference proteome</keyword>
<dbReference type="Gene3D" id="1.10.10.10">
    <property type="entry name" value="Winged helix-like DNA-binding domain superfamily/Winged helix DNA-binding domain"/>
    <property type="match status" value="1"/>
</dbReference>
<evidence type="ECO:0000313" key="6">
    <source>
        <dbReference type="Proteomes" id="UP000528286"/>
    </source>
</evidence>
<keyword evidence="3" id="KW-0804">Transcription</keyword>
<keyword evidence="2 5" id="KW-0238">DNA-binding</keyword>
<dbReference type="SMART" id="SM00421">
    <property type="entry name" value="HTH_LUXR"/>
    <property type="match status" value="1"/>
</dbReference>
<dbReference type="PANTHER" id="PTHR44688">
    <property type="entry name" value="DNA-BINDING TRANSCRIPTIONAL ACTIVATOR DEVR_DOSR"/>
    <property type="match status" value="1"/>
</dbReference>
<dbReference type="PANTHER" id="PTHR44688:SF16">
    <property type="entry name" value="DNA-BINDING TRANSCRIPTIONAL ACTIVATOR DEVR_DOSR"/>
    <property type="match status" value="1"/>
</dbReference>
<organism evidence="5 6">
    <name type="scientific">Gellertiella hungarica</name>
    <dbReference type="NCBI Taxonomy" id="1572859"/>
    <lineage>
        <taxon>Bacteria</taxon>
        <taxon>Pseudomonadati</taxon>
        <taxon>Pseudomonadota</taxon>
        <taxon>Alphaproteobacteria</taxon>
        <taxon>Hyphomicrobiales</taxon>
        <taxon>Rhizobiaceae</taxon>
        <taxon>Gellertiella</taxon>
    </lineage>
</organism>
<sequence length="76" mass="8495">MRIHVDSTSRGESRLTQRQSTIVTLLSDGNSVKEIARLLGISIRTVERHIDVARKSTDTPNIAALVAKAIRQRWIS</sequence>
<evidence type="ECO:0000259" key="4">
    <source>
        <dbReference type="PROSITE" id="PS50043"/>
    </source>
</evidence>
<dbReference type="PRINTS" id="PR00038">
    <property type="entry name" value="HTHLUXR"/>
</dbReference>
<reference evidence="5 6" key="1">
    <citation type="submission" date="2020-08" db="EMBL/GenBank/DDBJ databases">
        <title>Genomic Encyclopedia of Type Strains, Phase IV (KMG-IV): sequencing the most valuable type-strain genomes for metagenomic binning, comparative biology and taxonomic classification.</title>
        <authorList>
            <person name="Goeker M."/>
        </authorList>
    </citation>
    <scope>NUCLEOTIDE SEQUENCE [LARGE SCALE GENOMIC DNA]</scope>
    <source>
        <strain evidence="5 6">DSM 29853</strain>
    </source>
</reference>
<dbReference type="GO" id="GO:0003677">
    <property type="term" value="F:DNA binding"/>
    <property type="evidence" value="ECO:0007669"/>
    <property type="project" value="UniProtKB-KW"/>
</dbReference>
<comment type="caution">
    <text evidence="5">The sequence shown here is derived from an EMBL/GenBank/DDBJ whole genome shotgun (WGS) entry which is preliminary data.</text>
</comment>
<dbReference type="SUPFAM" id="SSF46894">
    <property type="entry name" value="C-terminal effector domain of the bipartite response regulators"/>
    <property type="match status" value="1"/>
</dbReference>
<evidence type="ECO:0000256" key="3">
    <source>
        <dbReference type="ARBA" id="ARBA00023163"/>
    </source>
</evidence>
<gene>
    <name evidence="5" type="ORF">GGR23_000817</name>
</gene>
<accession>A0A7W6J2N8</accession>